<keyword evidence="5" id="KW-1185">Reference proteome</keyword>
<dbReference type="InterPro" id="IPR051556">
    <property type="entry name" value="N-term/lysine_N-AcTrnsfr"/>
</dbReference>
<evidence type="ECO:0000313" key="4">
    <source>
        <dbReference type="EMBL" id="WDE03418.1"/>
    </source>
</evidence>
<name>A0AAF0C779_9GAMM</name>
<dbReference type="GO" id="GO:0016747">
    <property type="term" value="F:acyltransferase activity, transferring groups other than amino-acyl groups"/>
    <property type="evidence" value="ECO:0007669"/>
    <property type="project" value="InterPro"/>
</dbReference>
<evidence type="ECO:0000313" key="5">
    <source>
        <dbReference type="Proteomes" id="UP000032352"/>
    </source>
</evidence>
<dbReference type="PROSITE" id="PS51186">
    <property type="entry name" value="GNAT"/>
    <property type="match status" value="1"/>
</dbReference>
<accession>A0AAF0C779</accession>
<reference evidence="4 5" key="1">
    <citation type="journal article" date="2015" name="Genome Announc.">
        <title>Draft Genome Sequences of Marine Isolates of Thalassomonas viridans and Thalassomonas actiniarum.</title>
        <authorList>
            <person name="Olonade I."/>
            <person name="van Zyl L.J."/>
            <person name="Trindade M."/>
        </authorList>
    </citation>
    <scope>NUCLEOTIDE SEQUENCE [LARGE SCALE GENOMIC DNA]</scope>
    <source>
        <strain evidence="4 5">XOM25</strain>
    </source>
</reference>
<dbReference type="PANTHER" id="PTHR42919:SF8">
    <property type="entry name" value="N-ALPHA-ACETYLTRANSFERASE 50"/>
    <property type="match status" value="1"/>
</dbReference>
<evidence type="ECO:0000259" key="3">
    <source>
        <dbReference type="PROSITE" id="PS51186"/>
    </source>
</evidence>
<evidence type="ECO:0000256" key="2">
    <source>
        <dbReference type="ARBA" id="ARBA00023315"/>
    </source>
</evidence>
<dbReference type="RefSeq" id="WP_044838170.1">
    <property type="nucleotide sequence ID" value="NZ_CP059733.1"/>
</dbReference>
<dbReference type="PANTHER" id="PTHR42919">
    <property type="entry name" value="N-ALPHA-ACETYLTRANSFERASE"/>
    <property type="match status" value="1"/>
</dbReference>
<organism evidence="4 5">
    <name type="scientific">Thalassomonas viridans</name>
    <dbReference type="NCBI Taxonomy" id="137584"/>
    <lineage>
        <taxon>Bacteria</taxon>
        <taxon>Pseudomonadati</taxon>
        <taxon>Pseudomonadota</taxon>
        <taxon>Gammaproteobacteria</taxon>
        <taxon>Alteromonadales</taxon>
        <taxon>Colwelliaceae</taxon>
        <taxon>Thalassomonas</taxon>
    </lineage>
</organism>
<dbReference type="Gene3D" id="3.40.630.30">
    <property type="match status" value="1"/>
</dbReference>
<dbReference type="Pfam" id="PF00583">
    <property type="entry name" value="Acetyltransf_1"/>
    <property type="match status" value="1"/>
</dbReference>
<feature type="domain" description="N-acetyltransferase" evidence="3">
    <location>
        <begin position="14"/>
        <end position="154"/>
    </location>
</feature>
<keyword evidence="2" id="KW-0012">Acyltransferase</keyword>
<dbReference type="InterPro" id="IPR016181">
    <property type="entry name" value="Acyl_CoA_acyltransferase"/>
</dbReference>
<sequence>MEFSCRILRAEDSHNYREVRLESLKLEPKWFGSCYERELKMPKLYFQQVIENNNPNAIMLGAFYDDILVGLCGLISSAQGSVEIIQMYVVKNYRGNGVALKLLSLAKQSLERLNSKSLVLSVFSDNQKALKTYEKAGFTVSYRKNNLVYMIFTQ</sequence>
<dbReference type="InterPro" id="IPR000182">
    <property type="entry name" value="GNAT_dom"/>
</dbReference>
<reference evidence="4 5" key="2">
    <citation type="journal article" date="2022" name="Mar. Drugs">
        <title>Bioassay-Guided Fractionation Leads to the Detection of Cholic Acid Generated by the Rare Thalassomonas sp.</title>
        <authorList>
            <person name="Pheiffer F."/>
            <person name="Schneider Y.K."/>
            <person name="Hansen E.H."/>
            <person name="Andersen J.H."/>
            <person name="Isaksson J."/>
            <person name="Busche T."/>
            <person name="R C."/>
            <person name="Kalinowski J."/>
            <person name="Zyl L.V."/>
            <person name="Trindade M."/>
        </authorList>
    </citation>
    <scope>NUCLEOTIDE SEQUENCE [LARGE SCALE GENOMIC DNA]</scope>
    <source>
        <strain evidence="4 5">XOM25</strain>
    </source>
</reference>
<dbReference type="EMBL" id="CP059733">
    <property type="protein sequence ID" value="WDE03418.1"/>
    <property type="molecule type" value="Genomic_DNA"/>
</dbReference>
<dbReference type="Proteomes" id="UP000032352">
    <property type="component" value="Chromosome"/>
</dbReference>
<dbReference type="KEGG" id="tvd:SG34_018705"/>
<evidence type="ECO:0000256" key="1">
    <source>
        <dbReference type="ARBA" id="ARBA00022679"/>
    </source>
</evidence>
<dbReference type="SUPFAM" id="SSF55729">
    <property type="entry name" value="Acyl-CoA N-acyltransferases (Nat)"/>
    <property type="match status" value="1"/>
</dbReference>
<dbReference type="AlphaFoldDB" id="A0AAF0C779"/>
<protein>
    <submittedName>
        <fullName evidence="4">GNAT family N-acetyltransferase</fullName>
    </submittedName>
</protein>
<keyword evidence="1" id="KW-0808">Transferase</keyword>
<proteinExistence type="predicted"/>
<dbReference type="CDD" id="cd04301">
    <property type="entry name" value="NAT_SF"/>
    <property type="match status" value="1"/>
</dbReference>
<gene>
    <name evidence="4" type="ORF">SG34_018705</name>
</gene>